<accession>A0A8H6ARG5</accession>
<proteinExistence type="predicted"/>
<comment type="caution">
    <text evidence="1">The sequence shown here is derived from an EMBL/GenBank/DDBJ whole genome shotgun (WGS) entry which is preliminary data.</text>
</comment>
<dbReference type="GeneID" id="59259654"/>
<keyword evidence="2" id="KW-1185">Reference proteome</keyword>
<evidence type="ECO:0000313" key="2">
    <source>
        <dbReference type="Proteomes" id="UP000531561"/>
    </source>
</evidence>
<dbReference type="OrthoDB" id="5429772at2759"/>
<dbReference type="EMBL" id="JABFCT010000010">
    <property type="protein sequence ID" value="KAF5872226.1"/>
    <property type="molecule type" value="Genomic_DNA"/>
</dbReference>
<gene>
    <name evidence="1" type="ORF">Bfra_005580</name>
</gene>
<organism evidence="1 2">
    <name type="scientific">Botrytis fragariae</name>
    <dbReference type="NCBI Taxonomy" id="1964551"/>
    <lineage>
        <taxon>Eukaryota</taxon>
        <taxon>Fungi</taxon>
        <taxon>Dikarya</taxon>
        <taxon>Ascomycota</taxon>
        <taxon>Pezizomycotina</taxon>
        <taxon>Leotiomycetes</taxon>
        <taxon>Helotiales</taxon>
        <taxon>Sclerotiniaceae</taxon>
        <taxon>Botrytis</taxon>
    </lineage>
</organism>
<dbReference type="AlphaFoldDB" id="A0A8H6ARG5"/>
<sequence length="104" mass="11701">MSSWSSIVKAASRKRLAKSSDKLVALTQWRVRDGERYVDQPSRRAVSHRAPSWSWAAIDGAVFCSGRSSADGDCVESRMLPLSHYMLIILAVKLSRHTSHWKES</sequence>
<reference evidence="1 2" key="1">
    <citation type="journal article" date="2020" name="Phytopathology">
        <title>A high-quality genome resource of Botrytis fragariae, a new and rapidly spreading fungal pathogen causing strawberry gray mold in the U.S.A.</title>
        <authorList>
            <person name="Wu Y."/>
            <person name="Saski C.A."/>
            <person name="Schnabel G."/>
            <person name="Xiao S."/>
            <person name="Hu M."/>
        </authorList>
    </citation>
    <scope>NUCLEOTIDE SEQUENCE [LARGE SCALE GENOMIC DNA]</scope>
    <source>
        <strain evidence="1 2">BVB16</strain>
    </source>
</reference>
<dbReference type="Proteomes" id="UP000531561">
    <property type="component" value="Unassembled WGS sequence"/>
</dbReference>
<evidence type="ECO:0000313" key="1">
    <source>
        <dbReference type="EMBL" id="KAF5872226.1"/>
    </source>
</evidence>
<protein>
    <submittedName>
        <fullName evidence="1">Putative heterokaryon incompatibility protein</fullName>
    </submittedName>
</protein>
<dbReference type="RefSeq" id="XP_037191172.1">
    <property type="nucleotide sequence ID" value="XM_037335962.1"/>
</dbReference>
<name>A0A8H6ARG5_9HELO</name>